<comment type="caution">
    <text evidence="1">The sequence shown here is derived from an EMBL/GenBank/DDBJ whole genome shotgun (WGS) entry which is preliminary data.</text>
</comment>
<gene>
    <name evidence="1" type="ORF">CDCA_CDCA03G0890</name>
</gene>
<name>A0AAV9IS00_CYACA</name>
<keyword evidence="2" id="KW-1185">Reference proteome</keyword>
<protein>
    <submittedName>
        <fullName evidence="1">Uncharacterized protein</fullName>
    </submittedName>
</protein>
<organism evidence="1 2">
    <name type="scientific">Cyanidium caldarium</name>
    <name type="common">Red alga</name>
    <dbReference type="NCBI Taxonomy" id="2771"/>
    <lineage>
        <taxon>Eukaryota</taxon>
        <taxon>Rhodophyta</taxon>
        <taxon>Bangiophyceae</taxon>
        <taxon>Cyanidiales</taxon>
        <taxon>Cyanidiaceae</taxon>
        <taxon>Cyanidium</taxon>
    </lineage>
</organism>
<accession>A0AAV9IS00</accession>
<proteinExistence type="predicted"/>
<evidence type="ECO:0000313" key="1">
    <source>
        <dbReference type="EMBL" id="KAK4534865.1"/>
    </source>
</evidence>
<dbReference type="EMBL" id="JANCYW010000003">
    <property type="protein sequence ID" value="KAK4534865.1"/>
    <property type="molecule type" value="Genomic_DNA"/>
</dbReference>
<sequence length="254" mass="28216">MVRRECLAYAHYVTDEHKTGKRGSVTLEKPGKGGLNYTVVYKASDRVKLFGSGKLKGKALNSVGASYALQGVKGVRDGALDVEFQLGDGNGDRVRSSKCTYQTTVDDKNKYSLAVTAGSGVFGAFKKDNDRKVHLKWDASLDDVDALQIKYTLGSETDADVKLTHRVDDKWSWDATYHYNTESFSGNLIRRLSDTKSIKVGGNFKSKAYRVEYKAESESGGPYILAMKGVLDENTKVRDTLEQSEVSFKKRFDF</sequence>
<dbReference type="Proteomes" id="UP001301350">
    <property type="component" value="Unassembled WGS sequence"/>
</dbReference>
<dbReference type="AlphaFoldDB" id="A0AAV9IS00"/>
<reference evidence="1 2" key="1">
    <citation type="submission" date="2022-07" db="EMBL/GenBank/DDBJ databases">
        <title>Genome-wide signatures of adaptation to extreme environments.</title>
        <authorList>
            <person name="Cho C.H."/>
            <person name="Yoon H.S."/>
        </authorList>
    </citation>
    <scope>NUCLEOTIDE SEQUENCE [LARGE SCALE GENOMIC DNA]</scope>
    <source>
        <strain evidence="1 2">DBV 063 E5</strain>
    </source>
</reference>
<evidence type="ECO:0000313" key="2">
    <source>
        <dbReference type="Proteomes" id="UP001301350"/>
    </source>
</evidence>